<dbReference type="Ensembl" id="ENSCSET00000002185.1">
    <property type="protein sequence ID" value="ENSCSEP00000002147.1"/>
    <property type="gene ID" value="ENSCSEG00000001456.1"/>
</dbReference>
<dbReference type="GO" id="GO:0005078">
    <property type="term" value="F:MAP-kinase scaffold activity"/>
    <property type="evidence" value="ECO:0007669"/>
    <property type="project" value="TreeGrafter"/>
</dbReference>
<dbReference type="Proteomes" id="UP000265120">
    <property type="component" value="Chromosome 6"/>
</dbReference>
<proteinExistence type="predicted"/>
<organism evidence="1 2">
    <name type="scientific">Cynoglossus semilaevis</name>
    <name type="common">Tongue sole</name>
    <dbReference type="NCBI Taxonomy" id="244447"/>
    <lineage>
        <taxon>Eukaryota</taxon>
        <taxon>Metazoa</taxon>
        <taxon>Chordata</taxon>
        <taxon>Craniata</taxon>
        <taxon>Vertebrata</taxon>
        <taxon>Euteleostomi</taxon>
        <taxon>Actinopterygii</taxon>
        <taxon>Neopterygii</taxon>
        <taxon>Teleostei</taxon>
        <taxon>Neoteleostei</taxon>
        <taxon>Acanthomorphata</taxon>
        <taxon>Carangaria</taxon>
        <taxon>Pleuronectiformes</taxon>
        <taxon>Pleuronectoidei</taxon>
        <taxon>Cynoglossidae</taxon>
        <taxon>Cynoglossinae</taxon>
        <taxon>Cynoglossus</taxon>
    </lineage>
</organism>
<evidence type="ECO:0000313" key="2">
    <source>
        <dbReference type="Proteomes" id="UP000265120"/>
    </source>
</evidence>
<dbReference type="InterPro" id="IPR051632">
    <property type="entry name" value="Rho_GEF"/>
</dbReference>
<sequence>MKLNPQQAPLYGQCVLTVQLNNDDEVEVEEEEVEFYCLFSGSTQRHVTSTVRVSRVTLQAVCPAHHVCEQVLVTLCWARPGAPVDSHSQETFTFVQDLALDMAHFLLDSTDPQEALLLDDEQIPLKVCKRLDQSLALALEHLSLPYHTRVQNLYNLLHLAASHGLWMVASFVLQQDGSREALRRADAQGQTAADVAKSRGHKKLGKLFTR</sequence>
<dbReference type="GO" id="GO:0043123">
    <property type="term" value="P:positive regulation of canonical NF-kappaB signal transduction"/>
    <property type="evidence" value="ECO:0007669"/>
    <property type="project" value="TreeGrafter"/>
</dbReference>
<dbReference type="GO" id="GO:0015629">
    <property type="term" value="C:actin cytoskeleton"/>
    <property type="evidence" value="ECO:0007669"/>
    <property type="project" value="TreeGrafter"/>
</dbReference>
<dbReference type="PANTHER" id="PTHR13944">
    <property type="entry name" value="AGAP007712-PA"/>
    <property type="match status" value="1"/>
</dbReference>
<reference evidence="1" key="3">
    <citation type="submission" date="2025-09" db="UniProtKB">
        <authorList>
            <consortium name="Ensembl"/>
        </authorList>
    </citation>
    <scope>IDENTIFICATION</scope>
</reference>
<dbReference type="GeneTree" id="ENSGT00940000154146"/>
<evidence type="ECO:0008006" key="3">
    <source>
        <dbReference type="Google" id="ProtNLM"/>
    </source>
</evidence>
<accession>A0A3P8UID3</accession>
<evidence type="ECO:0000313" key="1">
    <source>
        <dbReference type="Ensembl" id="ENSCSEP00000002147.1"/>
    </source>
</evidence>
<dbReference type="GO" id="GO:0016020">
    <property type="term" value="C:membrane"/>
    <property type="evidence" value="ECO:0007669"/>
    <property type="project" value="TreeGrafter"/>
</dbReference>
<dbReference type="AlphaFoldDB" id="A0A3P8UID3"/>
<dbReference type="GO" id="GO:0035023">
    <property type="term" value="P:regulation of Rho protein signal transduction"/>
    <property type="evidence" value="ECO:0007669"/>
    <property type="project" value="TreeGrafter"/>
</dbReference>
<protein>
    <recommendedName>
        <fullName evidence="3">DBB domain-containing protein</fullName>
    </recommendedName>
</protein>
<dbReference type="PANTHER" id="PTHR13944:SF18">
    <property type="entry name" value="A-KINASE ANCHOR PROTEIN 13"/>
    <property type="match status" value="1"/>
</dbReference>
<keyword evidence="2" id="KW-1185">Reference proteome</keyword>
<dbReference type="InterPro" id="IPR036770">
    <property type="entry name" value="Ankyrin_rpt-contain_sf"/>
</dbReference>
<reference evidence="1 2" key="1">
    <citation type="journal article" date="2014" name="Nat. Genet.">
        <title>Whole-genome sequence of a flatfish provides insights into ZW sex chromosome evolution and adaptation to a benthic lifestyle.</title>
        <authorList>
            <person name="Chen S."/>
            <person name="Zhang G."/>
            <person name="Shao C."/>
            <person name="Huang Q."/>
            <person name="Liu G."/>
            <person name="Zhang P."/>
            <person name="Song W."/>
            <person name="An N."/>
            <person name="Chalopin D."/>
            <person name="Volff J.N."/>
            <person name="Hong Y."/>
            <person name="Li Q."/>
            <person name="Sha Z."/>
            <person name="Zhou H."/>
            <person name="Xie M."/>
            <person name="Yu Q."/>
            <person name="Liu Y."/>
            <person name="Xiang H."/>
            <person name="Wang N."/>
            <person name="Wu K."/>
            <person name="Yang C."/>
            <person name="Zhou Q."/>
            <person name="Liao X."/>
            <person name="Yang L."/>
            <person name="Hu Q."/>
            <person name="Zhang J."/>
            <person name="Meng L."/>
            <person name="Jin L."/>
            <person name="Tian Y."/>
            <person name="Lian J."/>
            <person name="Yang J."/>
            <person name="Miao G."/>
            <person name="Liu S."/>
            <person name="Liang Z."/>
            <person name="Yan F."/>
            <person name="Li Y."/>
            <person name="Sun B."/>
            <person name="Zhang H."/>
            <person name="Zhang J."/>
            <person name="Zhu Y."/>
            <person name="Du M."/>
            <person name="Zhao Y."/>
            <person name="Schartl M."/>
            <person name="Tang Q."/>
            <person name="Wang J."/>
        </authorList>
    </citation>
    <scope>NUCLEOTIDE SEQUENCE</scope>
</reference>
<dbReference type="GO" id="GO:0071875">
    <property type="term" value="P:adrenergic receptor signaling pathway"/>
    <property type="evidence" value="ECO:0007669"/>
    <property type="project" value="TreeGrafter"/>
</dbReference>
<name>A0A3P8UID3_CYNSE</name>
<reference evidence="1" key="2">
    <citation type="submission" date="2025-08" db="UniProtKB">
        <authorList>
            <consortium name="Ensembl"/>
        </authorList>
    </citation>
    <scope>IDENTIFICATION</scope>
</reference>
<dbReference type="Gene3D" id="1.25.40.20">
    <property type="entry name" value="Ankyrin repeat-containing domain"/>
    <property type="match status" value="1"/>
</dbReference>